<dbReference type="InterPro" id="IPR011659">
    <property type="entry name" value="WD40"/>
</dbReference>
<reference evidence="1 2" key="1">
    <citation type="submission" date="2019-03" db="EMBL/GenBank/DDBJ databases">
        <title>Single cell metagenomics reveals metabolic interactions within the superorganism composed of flagellate Streblomastix strix and complex community of Bacteroidetes bacteria on its surface.</title>
        <authorList>
            <person name="Treitli S.C."/>
            <person name="Kolisko M."/>
            <person name="Husnik F."/>
            <person name="Keeling P."/>
            <person name="Hampl V."/>
        </authorList>
    </citation>
    <scope>NUCLEOTIDE SEQUENCE [LARGE SCALE GENOMIC DNA]</scope>
    <source>
        <strain evidence="1">ST1C</strain>
    </source>
</reference>
<accession>A0A5J4UYL3</accession>
<evidence type="ECO:0000313" key="1">
    <source>
        <dbReference type="EMBL" id="KAA6375290.1"/>
    </source>
</evidence>
<dbReference type="EMBL" id="SNRW01011341">
    <property type="protein sequence ID" value="KAA6375290.1"/>
    <property type="molecule type" value="Genomic_DNA"/>
</dbReference>
<dbReference type="Pfam" id="PF07676">
    <property type="entry name" value="PD40"/>
    <property type="match status" value="1"/>
</dbReference>
<gene>
    <name evidence="1" type="ORF">EZS28_029183</name>
</gene>
<sequence length="125" mass="13334">LRISADGQTLTFNSNGFVDIPTDQTITGTIGNNAQNPLGFTVVKVGQQGQIDRGLCISADGNTLTFNGQVIARTGAANGSVNYSQGNPIVWGVNSLGTDGGFYSNGTNIFWRSHALLFDPYYQER</sequence>
<evidence type="ECO:0000313" key="2">
    <source>
        <dbReference type="Proteomes" id="UP000324800"/>
    </source>
</evidence>
<comment type="caution">
    <text evidence="1">The sequence shown here is derived from an EMBL/GenBank/DDBJ whole genome shotgun (WGS) entry which is preliminary data.</text>
</comment>
<feature type="non-terminal residue" evidence="1">
    <location>
        <position position="1"/>
    </location>
</feature>
<name>A0A5J4UYL3_9EUKA</name>
<proteinExistence type="predicted"/>
<protein>
    <submittedName>
        <fullName evidence="1">Uncharacterized protein</fullName>
    </submittedName>
</protein>
<dbReference type="AlphaFoldDB" id="A0A5J4UYL3"/>
<organism evidence="1 2">
    <name type="scientific">Streblomastix strix</name>
    <dbReference type="NCBI Taxonomy" id="222440"/>
    <lineage>
        <taxon>Eukaryota</taxon>
        <taxon>Metamonada</taxon>
        <taxon>Preaxostyla</taxon>
        <taxon>Oxymonadida</taxon>
        <taxon>Streblomastigidae</taxon>
        <taxon>Streblomastix</taxon>
    </lineage>
</organism>
<dbReference type="Proteomes" id="UP000324800">
    <property type="component" value="Unassembled WGS sequence"/>
</dbReference>